<dbReference type="InterPro" id="IPR023606">
    <property type="entry name" value="CoA-Trfase_III_dom_1_sf"/>
</dbReference>
<reference evidence="1 2" key="1">
    <citation type="submission" date="2019-07" db="EMBL/GenBank/DDBJ databases">
        <title>R&amp;d 2014.</title>
        <authorList>
            <person name="Klenk H.-P."/>
        </authorList>
    </citation>
    <scope>NUCLEOTIDE SEQUENCE [LARGE SCALE GENOMIC DNA]</scope>
    <source>
        <strain evidence="1 2">DSM 43868</strain>
    </source>
</reference>
<dbReference type="RefSeq" id="WP_170286561.1">
    <property type="nucleotide sequence ID" value="NZ_BAAATQ010000107.1"/>
</dbReference>
<gene>
    <name evidence="1" type="ORF">JD77_05602</name>
</gene>
<dbReference type="EMBL" id="VLKE01000001">
    <property type="protein sequence ID" value="TWH70577.1"/>
    <property type="molecule type" value="Genomic_DNA"/>
</dbReference>
<sequence>MSTNPSGPLAGFRIIDLSRLIADPCAGDLLGALGADVIKVEDAAGDPMRNARSRRVAQGLTAPSFAAYNAHKRSVVLNLKDPEGHAAALRLCDGADAVLSSFRPGVLERLGLGADVLRSRNPRLVVARLSAFGESGPDRDRGGVDIVLQAESGLMAITGEADGPPMKAGAPIVDAASGFVLALGVVSALLGRERGGELRELTVSMLDVAVALQGPAAGGVPGLPAGAGTRRQPRTVRRHIDEVAELLSRSSRGGTPASWRPALTGRHWGVHAVDEEFLAEQQYAADLFHRFGVIPRAVTVVAAVAAR</sequence>
<comment type="caution">
    <text evidence="1">The sequence shown here is derived from an EMBL/GenBank/DDBJ whole genome shotgun (WGS) entry which is preliminary data.</text>
</comment>
<dbReference type="PANTHER" id="PTHR48228:SF7">
    <property type="entry name" value="FATTY ACYL-COA TRANSFERASE RV3272-RELATED"/>
    <property type="match status" value="1"/>
</dbReference>
<keyword evidence="2" id="KW-1185">Reference proteome</keyword>
<accession>A0A562IHT5</accession>
<dbReference type="InterPro" id="IPR050509">
    <property type="entry name" value="CoA-transferase_III"/>
</dbReference>
<dbReference type="Pfam" id="PF02515">
    <property type="entry name" value="CoA_transf_3"/>
    <property type="match status" value="1"/>
</dbReference>
<dbReference type="PANTHER" id="PTHR48228">
    <property type="entry name" value="SUCCINYL-COA--D-CITRAMALATE COA-TRANSFERASE"/>
    <property type="match status" value="1"/>
</dbReference>
<evidence type="ECO:0000313" key="2">
    <source>
        <dbReference type="Proteomes" id="UP000319825"/>
    </source>
</evidence>
<name>A0A562IHT5_MICOL</name>
<proteinExistence type="predicted"/>
<keyword evidence="1" id="KW-0808">Transferase</keyword>
<dbReference type="Proteomes" id="UP000319825">
    <property type="component" value="Unassembled WGS sequence"/>
</dbReference>
<dbReference type="AlphaFoldDB" id="A0A562IHT5"/>
<dbReference type="SUPFAM" id="SSF89796">
    <property type="entry name" value="CoA-transferase family III (CaiB/BaiF)"/>
    <property type="match status" value="1"/>
</dbReference>
<evidence type="ECO:0000313" key="1">
    <source>
        <dbReference type="EMBL" id="TWH70577.1"/>
    </source>
</evidence>
<dbReference type="InterPro" id="IPR003673">
    <property type="entry name" value="CoA-Trfase_fam_III"/>
</dbReference>
<dbReference type="GO" id="GO:0016740">
    <property type="term" value="F:transferase activity"/>
    <property type="evidence" value="ECO:0007669"/>
    <property type="project" value="UniProtKB-KW"/>
</dbReference>
<protein>
    <submittedName>
        <fullName evidence="1">CoA transferase family III</fullName>
    </submittedName>
</protein>
<organism evidence="1 2">
    <name type="scientific">Micromonospora olivasterospora</name>
    <dbReference type="NCBI Taxonomy" id="1880"/>
    <lineage>
        <taxon>Bacteria</taxon>
        <taxon>Bacillati</taxon>
        <taxon>Actinomycetota</taxon>
        <taxon>Actinomycetes</taxon>
        <taxon>Micromonosporales</taxon>
        <taxon>Micromonosporaceae</taxon>
        <taxon>Micromonospora</taxon>
    </lineage>
</organism>
<dbReference type="Gene3D" id="3.40.50.10540">
    <property type="entry name" value="Crotonobetainyl-coa:carnitine coa-transferase, domain 1"/>
    <property type="match status" value="1"/>
</dbReference>